<evidence type="ECO:0000313" key="2">
    <source>
        <dbReference type="Proteomes" id="UP001224775"/>
    </source>
</evidence>
<evidence type="ECO:0000313" key="1">
    <source>
        <dbReference type="EMBL" id="KAK1743694.1"/>
    </source>
</evidence>
<dbReference type="Proteomes" id="UP001224775">
    <property type="component" value="Unassembled WGS sequence"/>
</dbReference>
<accession>A0AAD8YC24</accession>
<name>A0AAD8YC24_9STRA</name>
<reference evidence="1" key="1">
    <citation type="submission" date="2023-06" db="EMBL/GenBank/DDBJ databases">
        <title>Survivors Of The Sea: Transcriptome response of Skeletonema marinoi to long-term dormancy.</title>
        <authorList>
            <person name="Pinder M.I.M."/>
            <person name="Kourtchenko O."/>
            <person name="Robertson E.K."/>
            <person name="Larsson T."/>
            <person name="Maumus F."/>
            <person name="Osuna-Cruz C.M."/>
            <person name="Vancaester E."/>
            <person name="Stenow R."/>
            <person name="Vandepoele K."/>
            <person name="Ploug H."/>
            <person name="Bruchert V."/>
            <person name="Godhe A."/>
            <person name="Topel M."/>
        </authorList>
    </citation>
    <scope>NUCLEOTIDE SEQUENCE</scope>
    <source>
        <strain evidence="1">R05AC</strain>
    </source>
</reference>
<sequence length="122" mass="13690">MIDHLTDDPLAVEVQASSSFNNCFISVTNLTKLISPRIASPRVVKRTDSFIRAHDLNLSEEDIQRVIDDERTDRETSERDGSTLVPIDGNGDIVINALVEVGWLRLEMNLVDGLQLVAQHMY</sequence>
<proteinExistence type="predicted"/>
<keyword evidence="2" id="KW-1185">Reference proteome</keyword>
<gene>
    <name evidence="1" type="ORF">QTG54_005291</name>
</gene>
<dbReference type="AlphaFoldDB" id="A0AAD8YC24"/>
<organism evidence="1 2">
    <name type="scientific">Skeletonema marinoi</name>
    <dbReference type="NCBI Taxonomy" id="267567"/>
    <lineage>
        <taxon>Eukaryota</taxon>
        <taxon>Sar</taxon>
        <taxon>Stramenopiles</taxon>
        <taxon>Ochrophyta</taxon>
        <taxon>Bacillariophyta</taxon>
        <taxon>Coscinodiscophyceae</taxon>
        <taxon>Thalassiosirophycidae</taxon>
        <taxon>Thalassiosirales</taxon>
        <taxon>Skeletonemataceae</taxon>
        <taxon>Skeletonema</taxon>
        <taxon>Skeletonema marinoi-dohrnii complex</taxon>
    </lineage>
</organism>
<protein>
    <submittedName>
        <fullName evidence="1">Uncharacterized protein</fullName>
    </submittedName>
</protein>
<comment type="caution">
    <text evidence="1">The sequence shown here is derived from an EMBL/GenBank/DDBJ whole genome shotgun (WGS) entry which is preliminary data.</text>
</comment>
<dbReference type="EMBL" id="JATAAI010000008">
    <property type="protein sequence ID" value="KAK1743694.1"/>
    <property type="molecule type" value="Genomic_DNA"/>
</dbReference>